<name>A0A1C4Z485_9ACTN</name>
<evidence type="ECO:0000313" key="3">
    <source>
        <dbReference type="Proteomes" id="UP000199504"/>
    </source>
</evidence>
<gene>
    <name evidence="2" type="ORF">GA0070564_10552</name>
</gene>
<dbReference type="EMBL" id="FMCX01000005">
    <property type="protein sequence ID" value="SCF27704.1"/>
    <property type="molecule type" value="Genomic_DNA"/>
</dbReference>
<dbReference type="Gene3D" id="3.80.30.30">
    <property type="match status" value="1"/>
</dbReference>
<dbReference type="Proteomes" id="UP000199504">
    <property type="component" value="Unassembled WGS sequence"/>
</dbReference>
<dbReference type="Pfam" id="PF20903">
    <property type="entry name" value="SPL"/>
    <property type="match status" value="1"/>
</dbReference>
<evidence type="ECO:0000256" key="1">
    <source>
        <dbReference type="SAM" id="MobiDB-lite"/>
    </source>
</evidence>
<reference evidence="3" key="1">
    <citation type="submission" date="2016-06" db="EMBL/GenBank/DDBJ databases">
        <authorList>
            <person name="Varghese N."/>
            <person name="Submissions Spin"/>
        </authorList>
    </citation>
    <scope>NUCLEOTIDE SEQUENCE [LARGE SCALE GENOMIC DNA]</scope>
    <source>
        <strain evidence="3">DSM 44830</strain>
    </source>
</reference>
<keyword evidence="3" id="KW-1185">Reference proteome</keyword>
<keyword evidence="2" id="KW-0456">Lyase</keyword>
<feature type="compositionally biased region" description="Basic and acidic residues" evidence="1">
    <location>
        <begin position="1"/>
        <end position="18"/>
    </location>
</feature>
<dbReference type="GO" id="GO:0016829">
    <property type="term" value="F:lyase activity"/>
    <property type="evidence" value="ECO:0007669"/>
    <property type="project" value="UniProtKB-KW"/>
</dbReference>
<evidence type="ECO:0000313" key="2">
    <source>
        <dbReference type="EMBL" id="SCF27704.1"/>
    </source>
</evidence>
<protein>
    <submittedName>
        <fullName evidence="2">Spore photoproduct lyase</fullName>
    </submittedName>
</protein>
<dbReference type="PANTHER" id="PTHR37822">
    <property type="entry name" value="SPORE PHOTOPRODUCT LYASE-RELATED"/>
    <property type="match status" value="1"/>
</dbReference>
<dbReference type="InterPro" id="IPR049539">
    <property type="entry name" value="SPL"/>
</dbReference>
<dbReference type="STRING" id="262898.GA0070564_10552"/>
<sequence length="439" mass="48574">METYRAERWHRTGRRVEPDSSSPRGAWKEPSRCGRRGNGYPARMSPEQDAVDVDAPLAVGVPAATHDASSEQVAIRDLAGLAPAARPARRWTPRRVVVTPAALDHPHGRQIVTRVEGLGIEVERLRANRLTGVRGETDRETYARAKSTMAIVVSPPSRRTLQPIAPSADWRVDLAEGCPAHCQYCYLAGSLSGPPVTRVYADLDDILAGLAGYVGRGTVTSRSTARADEGTTFEASCYTDPLALEHLTGGWRRAVEHFGTWNAPVQLRWTTKFADVDGFVGLPHAGRTRIRFSINAAPISGRFEGGTATGRDRLDALRRVALDGYPVGLTIAPIMPVPNWQEHYGALLDEVRAAVAGVDRLDLTAELITHRFTPGSRDVLLGWYPRTRLEMDEQSRSRKFGRYGAVKYVYPAPAMRELRAWFERELAERLPACRLLYFT</sequence>
<feature type="region of interest" description="Disordered" evidence="1">
    <location>
        <begin position="1"/>
        <end position="45"/>
    </location>
</feature>
<accession>A0A1C4Z485</accession>
<dbReference type="AlphaFoldDB" id="A0A1C4Z485"/>
<dbReference type="PANTHER" id="PTHR37822:SF2">
    <property type="entry name" value="SPORE PHOTOPRODUCT LYASE"/>
    <property type="match status" value="1"/>
</dbReference>
<dbReference type="Gene3D" id="3.40.50.12110">
    <property type="match status" value="1"/>
</dbReference>
<organism evidence="2 3">
    <name type="scientific">Micromonospora mirobrigensis</name>
    <dbReference type="NCBI Taxonomy" id="262898"/>
    <lineage>
        <taxon>Bacteria</taxon>
        <taxon>Bacillati</taxon>
        <taxon>Actinomycetota</taxon>
        <taxon>Actinomycetes</taxon>
        <taxon>Micromonosporales</taxon>
        <taxon>Micromonosporaceae</taxon>
        <taxon>Micromonospora</taxon>
    </lineage>
</organism>
<proteinExistence type="predicted"/>